<dbReference type="Pfam" id="PF16080">
    <property type="entry name" value="Phage_holin_2_3"/>
    <property type="match status" value="1"/>
</dbReference>
<name>A0AA37RUU3_9GAMM</name>
<keyword evidence="4" id="KW-1185">Reference proteome</keyword>
<keyword evidence="2" id="KW-1133">Transmembrane helix</keyword>
<dbReference type="AlphaFoldDB" id="A0AA37RUU3"/>
<dbReference type="Proteomes" id="UP001161422">
    <property type="component" value="Unassembled WGS sequence"/>
</dbReference>
<reference evidence="3" key="2">
    <citation type="submission" date="2023-01" db="EMBL/GenBank/DDBJ databases">
        <title>Draft genome sequence of Paraferrimonas sedimenticola strain NBRC 101628.</title>
        <authorList>
            <person name="Sun Q."/>
            <person name="Mori K."/>
        </authorList>
    </citation>
    <scope>NUCLEOTIDE SEQUENCE</scope>
    <source>
        <strain evidence="3">NBRC 101628</strain>
    </source>
</reference>
<comment type="caution">
    <text evidence="3">The sequence shown here is derived from an EMBL/GenBank/DDBJ whole genome shotgun (WGS) entry which is preliminary data.</text>
</comment>
<evidence type="ECO:0000256" key="2">
    <source>
        <dbReference type="SAM" id="Phobius"/>
    </source>
</evidence>
<evidence type="ECO:0000313" key="3">
    <source>
        <dbReference type="EMBL" id="GLP95297.1"/>
    </source>
</evidence>
<evidence type="ECO:0000313" key="4">
    <source>
        <dbReference type="Proteomes" id="UP001161422"/>
    </source>
</evidence>
<keyword evidence="2" id="KW-0472">Membrane</keyword>
<feature type="region of interest" description="Disordered" evidence="1">
    <location>
        <begin position="1"/>
        <end position="22"/>
    </location>
</feature>
<proteinExistence type="predicted"/>
<feature type="transmembrane region" description="Helical" evidence="2">
    <location>
        <begin position="51"/>
        <end position="70"/>
    </location>
</feature>
<sequence length="102" mass="11321">MPERYSTAQGLEKRSNPTMTEHLSTSKTLAALSYSASAGTITGGVFSVHDFAVYCGIVLGVLTFVVNFIYQVLKDRRHKREHLLTMEIKERELKQAASDGQS</sequence>
<dbReference type="InterPro" id="IPR032118">
    <property type="entry name" value="Phage_holin_HP1"/>
</dbReference>
<reference evidence="3" key="1">
    <citation type="journal article" date="2014" name="Int. J. Syst. Evol. Microbiol.">
        <title>Complete genome sequence of Corynebacterium casei LMG S-19264T (=DSM 44701T), isolated from a smear-ripened cheese.</title>
        <authorList>
            <consortium name="US DOE Joint Genome Institute (JGI-PGF)"/>
            <person name="Walter F."/>
            <person name="Albersmeier A."/>
            <person name="Kalinowski J."/>
            <person name="Ruckert C."/>
        </authorList>
    </citation>
    <scope>NUCLEOTIDE SEQUENCE</scope>
    <source>
        <strain evidence="3">NBRC 101628</strain>
    </source>
</reference>
<evidence type="ECO:0000256" key="1">
    <source>
        <dbReference type="SAM" id="MobiDB-lite"/>
    </source>
</evidence>
<dbReference type="EMBL" id="BSNC01000002">
    <property type="protein sequence ID" value="GLP95297.1"/>
    <property type="molecule type" value="Genomic_DNA"/>
</dbReference>
<gene>
    <name evidence="3" type="ORF">GCM10007895_06030</name>
</gene>
<evidence type="ECO:0008006" key="5">
    <source>
        <dbReference type="Google" id="ProtNLM"/>
    </source>
</evidence>
<organism evidence="3 4">
    <name type="scientific">Paraferrimonas sedimenticola</name>
    <dbReference type="NCBI Taxonomy" id="375674"/>
    <lineage>
        <taxon>Bacteria</taxon>
        <taxon>Pseudomonadati</taxon>
        <taxon>Pseudomonadota</taxon>
        <taxon>Gammaproteobacteria</taxon>
        <taxon>Alteromonadales</taxon>
        <taxon>Ferrimonadaceae</taxon>
        <taxon>Paraferrimonas</taxon>
    </lineage>
</organism>
<protein>
    <recommendedName>
        <fullName evidence="5">Holin</fullName>
    </recommendedName>
</protein>
<accession>A0AA37RUU3</accession>
<keyword evidence="2" id="KW-0812">Transmembrane</keyword>